<evidence type="ECO:0000259" key="1">
    <source>
        <dbReference type="Pfam" id="PF09557"/>
    </source>
</evidence>
<dbReference type="EMBL" id="VCEJ01000004">
    <property type="protein sequence ID" value="TLV01511.1"/>
    <property type="molecule type" value="Genomic_DNA"/>
</dbReference>
<dbReference type="InterPro" id="IPR052967">
    <property type="entry name" value="Stress_Response_Assoc"/>
</dbReference>
<dbReference type="RefSeq" id="WP_138366882.1">
    <property type="nucleotide sequence ID" value="NZ_VCEJ01000004.1"/>
</dbReference>
<evidence type="ECO:0000313" key="2">
    <source>
        <dbReference type="EMBL" id="TLV01511.1"/>
    </source>
</evidence>
<protein>
    <submittedName>
        <fullName evidence="2">DUF2382 domain-containing protein</fullName>
    </submittedName>
</protein>
<proteinExistence type="predicted"/>
<evidence type="ECO:0000313" key="3">
    <source>
        <dbReference type="Proteomes" id="UP000306402"/>
    </source>
</evidence>
<dbReference type="PANTHER" id="PTHR38463">
    <property type="entry name" value="STRESS RESPONSE PROTEIN YSNF"/>
    <property type="match status" value="1"/>
</dbReference>
<dbReference type="OrthoDB" id="5569583at2"/>
<dbReference type="InterPro" id="IPR019060">
    <property type="entry name" value="DUF2382"/>
</dbReference>
<accession>A0A5R9KZ98</accession>
<gene>
    <name evidence="2" type="ORF">FEN17_18975</name>
</gene>
<dbReference type="AlphaFoldDB" id="A0A5R9KZ98"/>
<reference evidence="2 3" key="1">
    <citation type="submission" date="2019-05" db="EMBL/GenBank/DDBJ databases">
        <authorList>
            <person name="Qu J.-H."/>
        </authorList>
    </citation>
    <scope>NUCLEOTIDE SEQUENCE [LARGE SCALE GENOMIC DNA]</scope>
    <source>
        <strain evidence="2 3">T17</strain>
    </source>
</reference>
<organism evidence="2 3">
    <name type="scientific">Dyadobacter luticola</name>
    <dbReference type="NCBI Taxonomy" id="1979387"/>
    <lineage>
        <taxon>Bacteria</taxon>
        <taxon>Pseudomonadati</taxon>
        <taxon>Bacteroidota</taxon>
        <taxon>Cytophagia</taxon>
        <taxon>Cytophagales</taxon>
        <taxon>Spirosomataceae</taxon>
        <taxon>Dyadobacter</taxon>
    </lineage>
</organism>
<sequence>MEGQDNERINDGFPIEESRVIPVIQEKLVVTNERVETGKVVISKQVFEEEDFIDVTATRDEVVVERKPINQYVESAPPAVRQEGDVTIVSVMKEVLVVEKRLMLVEELHITKRQHQDQQTYSEILKKEEITINRETSGTDI</sequence>
<dbReference type="Proteomes" id="UP000306402">
    <property type="component" value="Unassembled WGS sequence"/>
</dbReference>
<name>A0A5R9KZ98_9BACT</name>
<feature type="domain" description="DUF2382" evidence="1">
    <location>
        <begin position="22"/>
        <end position="132"/>
    </location>
</feature>
<dbReference type="PANTHER" id="PTHR38463:SF1">
    <property type="entry name" value="STRESS RESPONSE PROTEIN YSNF"/>
    <property type="match status" value="1"/>
</dbReference>
<dbReference type="Pfam" id="PF09557">
    <property type="entry name" value="DUF2382"/>
    <property type="match status" value="1"/>
</dbReference>
<keyword evidence="3" id="KW-1185">Reference proteome</keyword>
<comment type="caution">
    <text evidence="2">The sequence shown here is derived from an EMBL/GenBank/DDBJ whole genome shotgun (WGS) entry which is preliminary data.</text>
</comment>
<dbReference type="NCBIfam" id="TIGR02271">
    <property type="entry name" value="YsnF/AvaK domain"/>
    <property type="match status" value="1"/>
</dbReference>